<evidence type="ECO:0000313" key="2">
    <source>
        <dbReference type="EMBL" id="QNP28494.1"/>
    </source>
</evidence>
<dbReference type="Gene3D" id="1.20.58.1000">
    <property type="entry name" value="Metal-sensitive repressor, helix protomer"/>
    <property type="match status" value="1"/>
</dbReference>
<dbReference type="Proteomes" id="UP000516013">
    <property type="component" value="Chromosome"/>
</dbReference>
<evidence type="ECO:0000313" key="3">
    <source>
        <dbReference type="Proteomes" id="UP000516013"/>
    </source>
</evidence>
<proteinExistence type="predicted"/>
<protein>
    <submittedName>
        <fullName evidence="2">Metal-sensitive transcriptional regulator</fullName>
    </submittedName>
</protein>
<evidence type="ECO:0000256" key="1">
    <source>
        <dbReference type="SAM" id="MobiDB-lite"/>
    </source>
</evidence>
<dbReference type="Pfam" id="PF02583">
    <property type="entry name" value="Trns_repr_metal"/>
    <property type="match status" value="1"/>
</dbReference>
<gene>
    <name evidence="2" type="ORF">IAR63_11265</name>
</gene>
<dbReference type="RefSeq" id="WP_096544539.1">
    <property type="nucleotide sequence ID" value="NZ_CP060822.1"/>
</dbReference>
<dbReference type="GO" id="GO:0046872">
    <property type="term" value="F:metal ion binding"/>
    <property type="evidence" value="ECO:0007669"/>
    <property type="project" value="InterPro"/>
</dbReference>
<sequence>MNPSNTLADDFSQDVHTHHHNHDHQQHPGHNSGLVGPGHPHVHTEESLRRIVNRISRIEGHIRGIKTMVQQNSPCPEVLLQIAAVRGALDKVARIVLDEHLTECISRAAQNGNIDAEMEQLKAALDRFFH</sequence>
<dbReference type="KEGG" id="ccur:IAR63_11265"/>
<dbReference type="PANTHER" id="PTHR33677">
    <property type="entry name" value="TRANSCRIPTIONAL REPRESSOR FRMR-RELATED"/>
    <property type="match status" value="1"/>
</dbReference>
<keyword evidence="3" id="KW-1185">Reference proteome</keyword>
<feature type="region of interest" description="Disordered" evidence="1">
    <location>
        <begin position="16"/>
        <end position="45"/>
    </location>
</feature>
<dbReference type="AlphaFoldDB" id="A0A7H0EXH8"/>
<dbReference type="GO" id="GO:0045892">
    <property type="term" value="P:negative regulation of DNA-templated transcription"/>
    <property type="evidence" value="ECO:0007669"/>
    <property type="project" value="UniProtKB-ARBA"/>
</dbReference>
<dbReference type="InterPro" id="IPR038390">
    <property type="entry name" value="Metal_Tscrpt_repr_sf"/>
</dbReference>
<dbReference type="PANTHER" id="PTHR33677:SF3">
    <property type="entry name" value="COPPER-SENSING TRANSCRIPTIONAL REPRESSOR RICR"/>
    <property type="match status" value="1"/>
</dbReference>
<organism evidence="2 3">
    <name type="scientific">Cylindrospermopsis curvispora GIHE-G1</name>
    <dbReference type="NCBI Taxonomy" id="2666332"/>
    <lineage>
        <taxon>Bacteria</taxon>
        <taxon>Bacillati</taxon>
        <taxon>Cyanobacteriota</taxon>
        <taxon>Cyanophyceae</taxon>
        <taxon>Nostocales</taxon>
        <taxon>Aphanizomenonaceae</taxon>
        <taxon>Cylindrospermopsis</taxon>
    </lineage>
</organism>
<dbReference type="EMBL" id="CP060822">
    <property type="protein sequence ID" value="QNP28494.1"/>
    <property type="molecule type" value="Genomic_DNA"/>
</dbReference>
<accession>A0A7H0EXH8</accession>
<name>A0A7H0EXH8_9CYAN</name>
<reference evidence="2 3" key="1">
    <citation type="submission" date="2020-08" db="EMBL/GenBank/DDBJ databases">
        <title>Complete genome sequence of Raphidiopsis curvispora isolated from drinking water reservoir in South Korea.</title>
        <authorList>
            <person name="Jeong J."/>
        </authorList>
    </citation>
    <scope>NUCLEOTIDE SEQUENCE [LARGE SCALE GENOMIC DNA]</scope>
    <source>
        <strain evidence="2 3">GIHE-G1</strain>
    </source>
</reference>
<dbReference type="GO" id="GO:0003677">
    <property type="term" value="F:DNA binding"/>
    <property type="evidence" value="ECO:0007669"/>
    <property type="project" value="InterPro"/>
</dbReference>
<dbReference type="InterPro" id="IPR003735">
    <property type="entry name" value="Metal_Tscrpt_repr"/>
</dbReference>
<dbReference type="CDD" id="cd10158">
    <property type="entry name" value="CsoR-like_DUF156_1"/>
    <property type="match status" value="1"/>
</dbReference>